<dbReference type="AlphaFoldDB" id="A0A643G4J9"/>
<dbReference type="CDD" id="cd16376">
    <property type="entry name" value="Avd_like"/>
    <property type="match status" value="1"/>
</dbReference>
<dbReference type="RefSeq" id="WP_150983252.1">
    <property type="nucleotide sequence ID" value="NZ_CP062803.1"/>
</dbReference>
<dbReference type="Proteomes" id="UP000397656">
    <property type="component" value="Chromosome 1"/>
</dbReference>
<dbReference type="GeneID" id="98401757"/>
<feature type="compositionally biased region" description="Polar residues" evidence="1">
    <location>
        <begin position="112"/>
        <end position="123"/>
    </location>
</feature>
<name>A0A643G4J9_9BURK</name>
<evidence type="ECO:0000313" key="3">
    <source>
        <dbReference type="EMBL" id="QOT75090.1"/>
    </source>
</evidence>
<reference evidence="3 4" key="1">
    <citation type="submission" date="2020-10" db="EMBL/GenBank/DDBJ databases">
        <title>Complete genome sequence of Cupriavidus basilensis CCUG 49340T.</title>
        <authorList>
            <person name="Salva-Serra F."/>
            <person name="Donoso R.A."/>
            <person name="Cho K.H."/>
            <person name="Yoo J.A."/>
            <person name="Lee K."/>
            <person name="Yoon S.-H."/>
            <person name="Perez-Pantoja D."/>
            <person name="Moore E.R.B."/>
        </authorList>
    </citation>
    <scope>NUCLEOTIDE SEQUENCE [LARGE SCALE GENOMIC DNA]</scope>
    <source>
        <strain evidence="4">CCUG 49340</strain>
    </source>
</reference>
<evidence type="ECO:0000259" key="2">
    <source>
        <dbReference type="Pfam" id="PF22296"/>
    </source>
</evidence>
<dbReference type="InterPro" id="IPR036583">
    <property type="entry name" value="23S_rRNA_IVS_sf"/>
</dbReference>
<dbReference type="EMBL" id="CP062803">
    <property type="protein sequence ID" value="QOT75090.1"/>
    <property type="molecule type" value="Genomic_DNA"/>
</dbReference>
<organism evidence="3 4">
    <name type="scientific">Cupriavidus basilensis</name>
    <dbReference type="NCBI Taxonomy" id="68895"/>
    <lineage>
        <taxon>Bacteria</taxon>
        <taxon>Pseudomonadati</taxon>
        <taxon>Pseudomonadota</taxon>
        <taxon>Betaproteobacteria</taxon>
        <taxon>Burkholderiales</taxon>
        <taxon>Burkholderiaceae</taxon>
        <taxon>Cupriavidus</taxon>
    </lineage>
</organism>
<dbReference type="Pfam" id="PF22296">
    <property type="entry name" value="bAvd"/>
    <property type="match status" value="1"/>
</dbReference>
<proteinExistence type="predicted"/>
<dbReference type="Gene3D" id="1.20.1440.60">
    <property type="entry name" value="23S rRNA-intervening sequence"/>
    <property type="match status" value="1"/>
</dbReference>
<protein>
    <submittedName>
        <fullName evidence="3">Four helix bundle protein</fullName>
    </submittedName>
</protein>
<sequence length="123" mass="13814">MGLHTELSIYKTAYDLLDVSTDLAKNMPRDFKAQIGGKIRDECIEITVLIFRANTAREKTQHLLDLVERLQVAELLLRLSVDKRLISRPQYAKAVALTNSIGKQASGWKKYSASTPVASPSRR</sequence>
<gene>
    <name evidence="3" type="ORF">F7R26_012640</name>
</gene>
<feature type="domain" description="bAvd-like" evidence="2">
    <location>
        <begin position="10"/>
        <end position="111"/>
    </location>
</feature>
<accession>A0A643G4J9</accession>
<evidence type="ECO:0000313" key="4">
    <source>
        <dbReference type="Proteomes" id="UP000397656"/>
    </source>
</evidence>
<evidence type="ECO:0000256" key="1">
    <source>
        <dbReference type="SAM" id="MobiDB-lite"/>
    </source>
</evidence>
<feature type="region of interest" description="Disordered" evidence="1">
    <location>
        <begin position="103"/>
        <end position="123"/>
    </location>
</feature>
<dbReference type="InterPro" id="IPR055360">
    <property type="entry name" value="bAvd"/>
</dbReference>